<accession>A0A1F6GF05</accession>
<dbReference type="GO" id="GO:0031317">
    <property type="term" value="C:tripartite ATP-independent periplasmic transporter complex"/>
    <property type="evidence" value="ECO:0007669"/>
    <property type="project" value="InterPro"/>
</dbReference>
<evidence type="ECO:0000313" key="5">
    <source>
        <dbReference type="EMBL" id="OGG96679.1"/>
    </source>
</evidence>
<dbReference type="GO" id="GO:0055085">
    <property type="term" value="P:transmembrane transport"/>
    <property type="evidence" value="ECO:0007669"/>
    <property type="project" value="InterPro"/>
</dbReference>
<dbReference type="EMBL" id="MFNE01000010">
    <property type="protein sequence ID" value="OGG96679.1"/>
    <property type="molecule type" value="Genomic_DNA"/>
</dbReference>
<dbReference type="Pfam" id="PF03480">
    <property type="entry name" value="DctP"/>
    <property type="match status" value="1"/>
</dbReference>
<dbReference type="AlphaFoldDB" id="A0A1F6GF05"/>
<dbReference type="GO" id="GO:0046872">
    <property type="term" value="F:metal ion binding"/>
    <property type="evidence" value="ECO:0007669"/>
    <property type="project" value="UniProtKB-KW"/>
</dbReference>
<feature type="binding site" evidence="3">
    <location>
        <position position="229"/>
    </location>
    <ligand>
        <name>substrate</name>
    </ligand>
</feature>
<dbReference type="InterPro" id="IPR018389">
    <property type="entry name" value="DctP_fam"/>
</dbReference>
<dbReference type="CDD" id="cd13604">
    <property type="entry name" value="PBP2_TRAP_ketoacid_lactate_like"/>
    <property type="match status" value="1"/>
</dbReference>
<organism evidence="5 6">
    <name type="scientific">Candidatus Lambdaproteobacteria bacterium RIFOXYD2_FULL_50_16</name>
    <dbReference type="NCBI Taxonomy" id="1817772"/>
    <lineage>
        <taxon>Bacteria</taxon>
        <taxon>Pseudomonadati</taxon>
        <taxon>Pseudomonadota</taxon>
        <taxon>Candidatus Lambdaproteobacteria</taxon>
    </lineage>
</organism>
<feature type="chain" id="PRO_5009524692" evidence="4">
    <location>
        <begin position="24"/>
        <end position="377"/>
    </location>
</feature>
<dbReference type="Gene3D" id="3.40.190.170">
    <property type="entry name" value="Bacterial extracellular solute-binding protein, family 7"/>
    <property type="match status" value="1"/>
</dbReference>
<evidence type="ECO:0000313" key="6">
    <source>
        <dbReference type="Proteomes" id="UP000178449"/>
    </source>
</evidence>
<dbReference type="InterPro" id="IPR038404">
    <property type="entry name" value="TRAP_DctP_sf"/>
</dbReference>
<dbReference type="NCBIfam" id="NF037995">
    <property type="entry name" value="TRAP_S1"/>
    <property type="match status" value="1"/>
</dbReference>
<dbReference type="PANTHER" id="PTHR33376:SF5">
    <property type="entry name" value="EXTRACYTOPLASMIC SOLUTE RECEPTOR PROTEIN"/>
    <property type="match status" value="1"/>
</dbReference>
<feature type="signal peptide" evidence="4">
    <location>
        <begin position="1"/>
        <end position="23"/>
    </location>
</feature>
<feature type="binding site" evidence="2">
    <location>
        <position position="192"/>
    </location>
    <ligand>
        <name>substrate</name>
    </ligand>
</feature>
<dbReference type="PANTHER" id="PTHR33376">
    <property type="match status" value="1"/>
</dbReference>
<comment type="caution">
    <text evidence="5">The sequence shown here is derived from an EMBL/GenBank/DDBJ whole genome shotgun (WGS) entry which is preliminary data.</text>
</comment>
<evidence type="ECO:0000256" key="1">
    <source>
        <dbReference type="ARBA" id="ARBA00022729"/>
    </source>
</evidence>
<proteinExistence type="predicted"/>
<dbReference type="PIRSF" id="PIRSF039026">
    <property type="entry name" value="SiaP"/>
    <property type="match status" value="1"/>
</dbReference>
<keyword evidence="3" id="KW-0479">Metal-binding</keyword>
<dbReference type="STRING" id="1817772.A2527_03740"/>
<reference evidence="5 6" key="1">
    <citation type="journal article" date="2016" name="Nat. Commun.">
        <title>Thousands of microbial genomes shed light on interconnected biogeochemical processes in an aquifer system.</title>
        <authorList>
            <person name="Anantharaman K."/>
            <person name="Brown C.T."/>
            <person name="Hug L.A."/>
            <person name="Sharon I."/>
            <person name="Castelle C.J."/>
            <person name="Probst A.J."/>
            <person name="Thomas B.C."/>
            <person name="Singh A."/>
            <person name="Wilkins M.J."/>
            <person name="Karaoz U."/>
            <person name="Brodie E.L."/>
            <person name="Williams K.H."/>
            <person name="Hubbard S.S."/>
            <person name="Banfield J.F."/>
        </authorList>
    </citation>
    <scope>NUCLEOTIDE SEQUENCE [LARGE SCALE GENOMIC DNA]</scope>
</reference>
<protein>
    <submittedName>
        <fullName evidence="5">ABC transporter substrate-binding protein</fullName>
    </submittedName>
</protein>
<gene>
    <name evidence="5" type="ORF">A2527_03740</name>
</gene>
<keyword evidence="1 4" id="KW-0732">Signal</keyword>
<dbReference type="Proteomes" id="UP000178449">
    <property type="component" value="Unassembled WGS sequence"/>
</dbReference>
<evidence type="ECO:0000256" key="2">
    <source>
        <dbReference type="PIRSR" id="PIRSR039026-1"/>
    </source>
</evidence>
<name>A0A1F6GF05_9PROT</name>
<feature type="binding site" evidence="2">
    <location>
        <position position="171"/>
    </location>
    <ligand>
        <name>substrate</name>
    </ligand>
</feature>
<feature type="binding site" evidence="3">
    <location>
        <position position="230"/>
    </location>
    <ligand>
        <name>Na(+)</name>
        <dbReference type="ChEBI" id="CHEBI:29101"/>
    </ligand>
</feature>
<dbReference type="PROSITE" id="PS51257">
    <property type="entry name" value="PROKAR_LIPOPROTEIN"/>
    <property type="match status" value="1"/>
</dbReference>
<dbReference type="InterPro" id="IPR026289">
    <property type="entry name" value="SBP_TakP-like"/>
</dbReference>
<feature type="binding site" evidence="3">
    <location>
        <position position="255"/>
    </location>
    <ligand>
        <name>substrate</name>
    </ligand>
</feature>
<dbReference type="Gene3D" id="3.40.190.10">
    <property type="entry name" value="Periplasmic binding protein-like II"/>
    <property type="match status" value="1"/>
</dbReference>
<evidence type="ECO:0000256" key="4">
    <source>
        <dbReference type="SAM" id="SignalP"/>
    </source>
</evidence>
<evidence type="ECO:0000256" key="3">
    <source>
        <dbReference type="PIRSR" id="PIRSR039026-2"/>
    </source>
</evidence>
<sequence>MKRRDLVKAAGAGALLTAAGILAGCEKKDAAPKAIEGAPAISLGKNFEWKMVTAWPKNFPGLGTGANYLAQLIGELSGGRLKVKVYGGGELVPPLEVFDAVSKGTAQMGHAGAYYWKGKAEAAQFFSAVPFGLNAQEMIGWIRHGGGQELWDEVYRPFGLKPFPAGNTGVQMGGWFNKEINKVEDFKGLKMRMPGLGGEVLNKLGATSVSLPGGEIFQSLQSGAIDATEWVGPYNDLAFGFYKVAKYYYWPGWHEPGTVLECFVNQKALDELPKDLQAIVEVSCRAAYDNMLAEYSARNNLALMTLINEHKVQFKRFSDPVLRELGRVSQIVVAETAARDPLSAKVYQSFDQFRKGAISWDKIGEEGYSLARALTFT</sequence>